<gene>
    <name evidence="2" type="ORF">QTN47_25835</name>
</gene>
<keyword evidence="3" id="KW-1185">Reference proteome</keyword>
<comment type="caution">
    <text evidence="2">The sequence shown here is derived from an EMBL/GenBank/DDBJ whole genome shotgun (WGS) entry which is preliminary data.</text>
</comment>
<dbReference type="EMBL" id="JAULBC010000011">
    <property type="protein sequence ID" value="MEX6690956.1"/>
    <property type="molecule type" value="Genomic_DNA"/>
</dbReference>
<sequence length="184" mass="20834">MKAIFHSLLFVLLMLSTNCNSDRTNNIAQTLFVPSDVQVFNAKTTTTGSEYLKSVNVLPFRIYTLVNAYCSCCVDDIRKCNQLSLELKDYKSVAVVPVCYSHDNFELLKFLFESDTLKNIFIPLILDNTDAFRKKNAPLIDSKEKFTVLTNGDNKILAIGNPYDNEADKNKFLNLIKEATISKL</sequence>
<evidence type="ECO:0000313" key="2">
    <source>
        <dbReference type="EMBL" id="MEX6690956.1"/>
    </source>
</evidence>
<reference evidence="2 3" key="1">
    <citation type="submission" date="2023-07" db="EMBL/GenBank/DDBJ databases">
        <authorList>
            <person name="Lian W.-H."/>
        </authorList>
    </citation>
    <scope>NUCLEOTIDE SEQUENCE [LARGE SCALE GENOMIC DNA]</scope>
    <source>
        <strain evidence="2 3">SYSU DXS3180</strain>
    </source>
</reference>
<evidence type="ECO:0008006" key="4">
    <source>
        <dbReference type="Google" id="ProtNLM"/>
    </source>
</evidence>
<feature type="signal peptide" evidence="1">
    <location>
        <begin position="1"/>
        <end position="21"/>
    </location>
</feature>
<accession>A0ABV3ZM37</accession>
<feature type="chain" id="PRO_5045690655" description="Redoxin domain-containing protein" evidence="1">
    <location>
        <begin position="22"/>
        <end position="184"/>
    </location>
</feature>
<dbReference type="Proteomes" id="UP001560573">
    <property type="component" value="Unassembled WGS sequence"/>
</dbReference>
<name>A0ABV3ZM37_9BACT</name>
<protein>
    <recommendedName>
        <fullName evidence="4">Redoxin domain-containing protein</fullName>
    </recommendedName>
</protein>
<organism evidence="2 3">
    <name type="scientific">Danxiaibacter flavus</name>
    <dbReference type="NCBI Taxonomy" id="3049108"/>
    <lineage>
        <taxon>Bacteria</taxon>
        <taxon>Pseudomonadati</taxon>
        <taxon>Bacteroidota</taxon>
        <taxon>Chitinophagia</taxon>
        <taxon>Chitinophagales</taxon>
        <taxon>Chitinophagaceae</taxon>
        <taxon>Danxiaibacter</taxon>
    </lineage>
</organism>
<keyword evidence="1" id="KW-0732">Signal</keyword>
<proteinExistence type="predicted"/>
<evidence type="ECO:0000313" key="3">
    <source>
        <dbReference type="Proteomes" id="UP001560573"/>
    </source>
</evidence>
<dbReference type="RefSeq" id="WP_369332372.1">
    <property type="nucleotide sequence ID" value="NZ_JAULBC010000011.1"/>
</dbReference>
<evidence type="ECO:0000256" key="1">
    <source>
        <dbReference type="SAM" id="SignalP"/>
    </source>
</evidence>